<evidence type="ECO:0000313" key="2">
    <source>
        <dbReference type="EMBL" id="CAH1404764.1"/>
    </source>
</evidence>
<sequence>MLCNITSTCRLPLSQAISHGQFDKEERYIVEDVDTCGSFCATSQCHKSEMKVCMFWVCLLFAITALLEVGVDDVLNNLKLLQSLNVLSPVQQTNINKPYTYKY</sequence>
<name>A0A9P0HN51_NEZVI</name>
<organism evidence="2 3">
    <name type="scientific">Nezara viridula</name>
    <name type="common">Southern green stink bug</name>
    <name type="synonym">Cimex viridulus</name>
    <dbReference type="NCBI Taxonomy" id="85310"/>
    <lineage>
        <taxon>Eukaryota</taxon>
        <taxon>Metazoa</taxon>
        <taxon>Ecdysozoa</taxon>
        <taxon>Arthropoda</taxon>
        <taxon>Hexapoda</taxon>
        <taxon>Insecta</taxon>
        <taxon>Pterygota</taxon>
        <taxon>Neoptera</taxon>
        <taxon>Paraneoptera</taxon>
        <taxon>Hemiptera</taxon>
        <taxon>Heteroptera</taxon>
        <taxon>Panheteroptera</taxon>
        <taxon>Pentatomomorpha</taxon>
        <taxon>Pentatomoidea</taxon>
        <taxon>Pentatomidae</taxon>
        <taxon>Pentatominae</taxon>
        <taxon>Nezara</taxon>
    </lineage>
</organism>
<dbReference type="Proteomes" id="UP001152798">
    <property type="component" value="Chromosome 6"/>
</dbReference>
<protein>
    <submittedName>
        <fullName evidence="2">Uncharacterized protein</fullName>
    </submittedName>
</protein>
<feature type="transmembrane region" description="Helical" evidence="1">
    <location>
        <begin position="52"/>
        <end position="71"/>
    </location>
</feature>
<gene>
    <name evidence="2" type="ORF">NEZAVI_LOCUS13118</name>
</gene>
<evidence type="ECO:0000256" key="1">
    <source>
        <dbReference type="SAM" id="Phobius"/>
    </source>
</evidence>
<accession>A0A9P0HN51</accession>
<evidence type="ECO:0000313" key="3">
    <source>
        <dbReference type="Proteomes" id="UP001152798"/>
    </source>
</evidence>
<keyword evidence="3" id="KW-1185">Reference proteome</keyword>
<reference evidence="2" key="1">
    <citation type="submission" date="2022-01" db="EMBL/GenBank/DDBJ databases">
        <authorList>
            <person name="King R."/>
        </authorList>
    </citation>
    <scope>NUCLEOTIDE SEQUENCE</scope>
</reference>
<proteinExistence type="predicted"/>
<keyword evidence="1" id="KW-1133">Transmembrane helix</keyword>
<keyword evidence="1" id="KW-0812">Transmembrane</keyword>
<dbReference type="EMBL" id="OV725082">
    <property type="protein sequence ID" value="CAH1404764.1"/>
    <property type="molecule type" value="Genomic_DNA"/>
</dbReference>
<dbReference type="AlphaFoldDB" id="A0A9P0HN51"/>
<keyword evidence="1" id="KW-0472">Membrane</keyword>